<dbReference type="OrthoDB" id="1523082at2759"/>
<feature type="transmembrane region" description="Helical" evidence="2">
    <location>
        <begin position="343"/>
        <end position="360"/>
    </location>
</feature>
<dbReference type="InterPro" id="IPR027443">
    <property type="entry name" value="IPNS-like_sf"/>
</dbReference>
<gene>
    <name evidence="3" type="ORF">FCM35_KLT14059</name>
</gene>
<dbReference type="AlphaFoldDB" id="A0A833QE75"/>
<dbReference type="EMBL" id="SWLB01000026">
    <property type="protein sequence ID" value="KAF3321843.1"/>
    <property type="molecule type" value="Genomic_DNA"/>
</dbReference>
<keyword evidence="2" id="KW-1133">Transmembrane helix</keyword>
<feature type="compositionally biased region" description="Basic residues" evidence="1">
    <location>
        <begin position="1"/>
        <end position="13"/>
    </location>
</feature>
<dbReference type="PANTHER" id="PTHR34945">
    <property type="entry name" value="2-OXOGLUTARATE (2OG) AND FE(II)-DEPENDENT OXYGENASE SUPERFAMILY PROTEIN"/>
    <property type="match status" value="1"/>
</dbReference>
<evidence type="ECO:0000313" key="3">
    <source>
        <dbReference type="EMBL" id="KAF3321843.1"/>
    </source>
</evidence>
<dbReference type="Gene3D" id="2.60.120.330">
    <property type="entry name" value="B-lactam Antibiotic, Isopenicillin N Synthase, Chain"/>
    <property type="match status" value="1"/>
</dbReference>
<comment type="caution">
    <text evidence="3">The sequence shown here is derived from an EMBL/GenBank/DDBJ whole genome shotgun (WGS) entry which is preliminary data.</text>
</comment>
<sequence>MPATTPRHRRPRFRAPPPTPIRTGKGNRSAAIDDRTLTDFLEVSLRVPDLTLPRSHFSSPREPSPISDEISFSSLREGDIVAAGRVVAAVRDSGAFRVGSTSMSMSLQEVRSTIEVARKVFCVSEEMKRDILAKWFRRRDVVEEEFYWYHPVSPEMDWVLLSAFPDPQSYQMFRVKMESIASEMEKIAEIVTEVLCSNAKKARSSTLILNKPPSVVCLTKFHVNQSYLTWDELGDAEQPVSYAICLHASPRDQEFRLCTRDGSNFCKTPAGSALVTVGKQLQDWSSGEYKSAVAEVLYELSEDPNSFYSMEFFYMTEDPIDKTGTSFRDKTLQQNTISIKHQVWILAGAIYFFKFLWFWIGSKFA</sequence>
<keyword evidence="2" id="KW-0472">Membrane</keyword>
<feature type="region of interest" description="Disordered" evidence="1">
    <location>
        <begin position="1"/>
        <end position="30"/>
    </location>
</feature>
<name>A0A833QE75_9POAL</name>
<keyword evidence="2" id="KW-0812">Transmembrane</keyword>
<dbReference type="PANTHER" id="PTHR34945:SF4">
    <property type="entry name" value="2-OXOGLUTARATE (2OG) AND FE(II)-DEPENDENT OXYGENASE SUPERFAMILY PROTEIN"/>
    <property type="match status" value="1"/>
</dbReference>
<evidence type="ECO:0000313" key="4">
    <source>
        <dbReference type="Proteomes" id="UP000623129"/>
    </source>
</evidence>
<organism evidence="3 4">
    <name type="scientific">Carex littledalei</name>
    <dbReference type="NCBI Taxonomy" id="544730"/>
    <lineage>
        <taxon>Eukaryota</taxon>
        <taxon>Viridiplantae</taxon>
        <taxon>Streptophyta</taxon>
        <taxon>Embryophyta</taxon>
        <taxon>Tracheophyta</taxon>
        <taxon>Spermatophyta</taxon>
        <taxon>Magnoliopsida</taxon>
        <taxon>Liliopsida</taxon>
        <taxon>Poales</taxon>
        <taxon>Cyperaceae</taxon>
        <taxon>Cyperoideae</taxon>
        <taxon>Cariceae</taxon>
        <taxon>Carex</taxon>
        <taxon>Carex subgen. Euthyceras</taxon>
    </lineage>
</organism>
<protein>
    <submittedName>
        <fullName evidence="3">Uncharacterized protein</fullName>
    </submittedName>
</protein>
<evidence type="ECO:0000256" key="2">
    <source>
        <dbReference type="SAM" id="Phobius"/>
    </source>
</evidence>
<proteinExistence type="predicted"/>
<reference evidence="3" key="1">
    <citation type="submission" date="2020-01" db="EMBL/GenBank/DDBJ databases">
        <title>Genome sequence of Kobresia littledalei, the first chromosome-level genome in the family Cyperaceae.</title>
        <authorList>
            <person name="Qu G."/>
        </authorList>
    </citation>
    <scope>NUCLEOTIDE SEQUENCE</scope>
    <source>
        <strain evidence="3">C.B.Clarke</strain>
        <tissue evidence="3">Leaf</tissue>
    </source>
</reference>
<accession>A0A833QE75</accession>
<keyword evidence="4" id="KW-1185">Reference proteome</keyword>
<evidence type="ECO:0000256" key="1">
    <source>
        <dbReference type="SAM" id="MobiDB-lite"/>
    </source>
</evidence>
<dbReference type="Proteomes" id="UP000623129">
    <property type="component" value="Unassembled WGS sequence"/>
</dbReference>
<dbReference type="SUPFAM" id="SSF51197">
    <property type="entry name" value="Clavaminate synthase-like"/>
    <property type="match status" value="1"/>
</dbReference>